<gene>
    <name evidence="3" type="ORF">VSH64_27145</name>
</gene>
<reference evidence="3 4" key="1">
    <citation type="journal article" date="2015" name="Int. J. Syst. Evol. Microbiol.">
        <title>Amycolatopsis rhabdoformis sp. nov., an actinomycete isolated from a tropical forest soil.</title>
        <authorList>
            <person name="Souza W.R."/>
            <person name="Silva R.E."/>
            <person name="Goodfellow M."/>
            <person name="Busarakam K."/>
            <person name="Figueiro F.S."/>
            <person name="Ferreira D."/>
            <person name="Rodrigues-Filho E."/>
            <person name="Moraes L.A.B."/>
            <person name="Zucchi T.D."/>
        </authorList>
    </citation>
    <scope>NUCLEOTIDE SEQUENCE [LARGE SCALE GENOMIC DNA]</scope>
    <source>
        <strain evidence="3 4">NCIMB 14900</strain>
    </source>
</reference>
<evidence type="ECO:0008006" key="5">
    <source>
        <dbReference type="Google" id="ProtNLM"/>
    </source>
</evidence>
<evidence type="ECO:0000256" key="1">
    <source>
        <dbReference type="SAM" id="MobiDB-lite"/>
    </source>
</evidence>
<feature type="region of interest" description="Disordered" evidence="1">
    <location>
        <begin position="129"/>
        <end position="163"/>
    </location>
</feature>
<feature type="transmembrane region" description="Helical" evidence="2">
    <location>
        <begin position="47"/>
        <end position="69"/>
    </location>
</feature>
<keyword evidence="2" id="KW-0812">Transmembrane</keyword>
<evidence type="ECO:0000313" key="3">
    <source>
        <dbReference type="EMBL" id="WSE26556.1"/>
    </source>
</evidence>
<dbReference type="Proteomes" id="UP001330812">
    <property type="component" value="Chromosome"/>
</dbReference>
<evidence type="ECO:0000256" key="2">
    <source>
        <dbReference type="SAM" id="Phobius"/>
    </source>
</evidence>
<organism evidence="3 4">
    <name type="scientific">Amycolatopsis rhabdoformis</name>
    <dbReference type="NCBI Taxonomy" id="1448059"/>
    <lineage>
        <taxon>Bacteria</taxon>
        <taxon>Bacillati</taxon>
        <taxon>Actinomycetota</taxon>
        <taxon>Actinomycetes</taxon>
        <taxon>Pseudonocardiales</taxon>
        <taxon>Pseudonocardiaceae</taxon>
        <taxon>Amycolatopsis</taxon>
    </lineage>
</organism>
<keyword evidence="2" id="KW-1133">Transmembrane helix</keyword>
<dbReference type="RefSeq" id="WP_326565537.1">
    <property type="nucleotide sequence ID" value="NZ_CP142149.1"/>
</dbReference>
<keyword evidence="4" id="KW-1185">Reference proteome</keyword>
<name>A0ABZ1HY56_9PSEU</name>
<evidence type="ECO:0000313" key="4">
    <source>
        <dbReference type="Proteomes" id="UP001330812"/>
    </source>
</evidence>
<protein>
    <recommendedName>
        <fullName evidence="5">DUF4267 domain-containing protein</fullName>
    </recommendedName>
</protein>
<keyword evidence="2" id="KW-0472">Membrane</keyword>
<feature type="compositionally biased region" description="Low complexity" evidence="1">
    <location>
        <begin position="153"/>
        <end position="163"/>
    </location>
</feature>
<dbReference type="EMBL" id="CP142149">
    <property type="protein sequence ID" value="WSE26556.1"/>
    <property type="molecule type" value="Genomic_DNA"/>
</dbReference>
<proteinExistence type="predicted"/>
<sequence>MKNAVKAWTVAATGSGLPSTLHAVITRGDPLAATRAAGTLAPGGKAGLVRGALVHGLVSAGWTAALAYVDSRRPLSVREGVAAGAAIALLDLEIVGRRNSAIRALPRGPQWLDHLAYGALTALALKAARASAPAPPSPRRTGTSAARSRRARGAAGLGRRPRA</sequence>
<accession>A0ABZ1HY56</accession>